<comment type="caution">
    <text evidence="14">Lacks conserved residue(s) required for the propagation of feature annotation.</text>
</comment>
<dbReference type="PANTHER" id="PTHR10127:SF813">
    <property type="entry name" value="ZINC METALLOPROTEINASE DPY-31"/>
    <property type="match status" value="1"/>
</dbReference>
<dbReference type="SMART" id="SM00209">
    <property type="entry name" value="TSP1"/>
    <property type="match status" value="1"/>
</dbReference>
<keyword evidence="10 15" id="KW-0482">Metalloprotease</keyword>
<feature type="domain" description="CUB" evidence="17">
    <location>
        <begin position="417"/>
        <end position="533"/>
    </location>
</feature>
<dbReference type="AlphaFoldDB" id="A0A0B2VU28"/>
<dbReference type="SUPFAM" id="SSF49854">
    <property type="entry name" value="Spermadhesin, CUB domain"/>
    <property type="match status" value="2"/>
</dbReference>
<evidence type="ECO:0000256" key="11">
    <source>
        <dbReference type="ARBA" id="ARBA00023157"/>
    </source>
</evidence>
<feature type="domain" description="CUB" evidence="17">
    <location>
        <begin position="307"/>
        <end position="382"/>
    </location>
</feature>
<keyword evidence="6 15" id="KW-0479">Metal-binding</keyword>
<organism evidence="19 20">
    <name type="scientific">Toxocara canis</name>
    <name type="common">Canine roundworm</name>
    <dbReference type="NCBI Taxonomy" id="6265"/>
    <lineage>
        <taxon>Eukaryota</taxon>
        <taxon>Metazoa</taxon>
        <taxon>Ecdysozoa</taxon>
        <taxon>Nematoda</taxon>
        <taxon>Chromadorea</taxon>
        <taxon>Rhabditida</taxon>
        <taxon>Spirurina</taxon>
        <taxon>Ascaridomorpha</taxon>
        <taxon>Ascaridoidea</taxon>
        <taxon>Toxocaridae</taxon>
        <taxon>Toxocara</taxon>
    </lineage>
</organism>
<dbReference type="Pfam" id="PF00431">
    <property type="entry name" value="CUB"/>
    <property type="match status" value="2"/>
</dbReference>
<evidence type="ECO:0000256" key="14">
    <source>
        <dbReference type="PROSITE-ProRule" id="PRU00059"/>
    </source>
</evidence>
<evidence type="ECO:0000313" key="20">
    <source>
        <dbReference type="Proteomes" id="UP000031036"/>
    </source>
</evidence>
<dbReference type="PIRSF" id="PIRSF036365">
    <property type="entry name" value="Astacin_nematoda"/>
    <property type="match status" value="1"/>
</dbReference>
<dbReference type="CDD" id="cd00041">
    <property type="entry name" value="CUB"/>
    <property type="match status" value="2"/>
</dbReference>
<dbReference type="FunFam" id="2.60.120.290:FF:000093">
    <property type="entry name" value="Zinc metalloproteinase"/>
    <property type="match status" value="1"/>
</dbReference>
<evidence type="ECO:0000259" key="18">
    <source>
        <dbReference type="PROSITE" id="PS51864"/>
    </source>
</evidence>
<keyword evidence="4 15" id="KW-0645">Protease</keyword>
<dbReference type="MEROPS" id="M12.321"/>
<feature type="binding site" evidence="15">
    <location>
        <position position="158"/>
    </location>
    <ligand>
        <name>Zn(2+)</name>
        <dbReference type="ChEBI" id="CHEBI:29105"/>
        <note>catalytic</note>
    </ligand>
</feature>
<keyword evidence="3" id="KW-0245">EGF-like domain</keyword>
<sequence length="646" mass="73704">MRACFQLLRALDGFERRQKDEPVDSINPEENGKFFEGDIVLDAEQARELYERAIQHGRRTKRKFVGSELRRWNSRKPIIYSFDGSHTLREQRVIELALEHWRNITCLNFERRDDEPEGNRIIFTDVDGCASNVGRHPLGEPQYVSLAPECIRLGVIAHEVAHALGFWHEQSRPDRDRYVTVRWENIDRESKGQFLKELPADVDNGGVPYDYGSIMHYRSKAFGRYDDLFTLNTNIADYQKTIGQRDQLSFNDIRLMNVIYCSNVCPRQLPCQRGGYTDPRRCDRCRCPDGFTGQLCEQVMPGYGADCGGRLWMGSGWTRISSPGYPAEFREGQECSWLLVAPRGQRVQLRFYGEFEMYCKVRHSLCMDYIEIRNSTDFANTGMSIFKSESSSWSMPDKQWGVRDLCEQVMPGYGADCGGRLWMGSGWTRISSPGYPAEFREGQECSWLLVAPRGQRVQLRFYGEFEMYCKVRHSLCMDYIEIRNSTDFANTGMRYCCYGTPKSTVISATEDMLVLFRSFYRGGKGFQAQARAVPAYGALLEERSEWSAWSAWSGCSATCGACGTRTRTRTCPLAPGDCLGNATENEVCNDTPCSGYCTSRRLVETRCGGLLDLIEGLKCKQEKTVVEPCDQRCCSGFTLSEGRCVR</sequence>
<dbReference type="GO" id="GO:0005576">
    <property type="term" value="C:extracellular region"/>
    <property type="evidence" value="ECO:0007669"/>
    <property type="project" value="UniProtKB-SubCell"/>
</dbReference>
<dbReference type="PROSITE" id="PS01186">
    <property type="entry name" value="EGF_2"/>
    <property type="match status" value="1"/>
</dbReference>
<evidence type="ECO:0000256" key="9">
    <source>
        <dbReference type="ARBA" id="ARBA00022833"/>
    </source>
</evidence>
<dbReference type="FunFam" id="3.40.390.10:FF:000028">
    <property type="entry name" value="Zinc metalloproteinase"/>
    <property type="match status" value="1"/>
</dbReference>
<dbReference type="SMART" id="SM00042">
    <property type="entry name" value="CUB"/>
    <property type="match status" value="2"/>
</dbReference>
<evidence type="ECO:0000256" key="7">
    <source>
        <dbReference type="ARBA" id="ARBA00022729"/>
    </source>
</evidence>
<keyword evidence="11 15" id="KW-1015">Disulfide bond</keyword>
<dbReference type="InterPro" id="IPR017050">
    <property type="entry name" value="Metallopeptidase_nem"/>
</dbReference>
<evidence type="ECO:0000256" key="15">
    <source>
        <dbReference type="PROSITE-ProRule" id="PRU01211"/>
    </source>
</evidence>
<dbReference type="InterPro" id="IPR035914">
    <property type="entry name" value="Sperma_CUB_dom_sf"/>
</dbReference>
<evidence type="ECO:0000256" key="1">
    <source>
        <dbReference type="ARBA" id="ARBA00004613"/>
    </source>
</evidence>
<protein>
    <recommendedName>
        <fullName evidence="13">Zinc metalloproteinase</fullName>
    </recommendedName>
</protein>
<evidence type="ECO:0000313" key="19">
    <source>
        <dbReference type="EMBL" id="KHN84842.1"/>
    </source>
</evidence>
<dbReference type="GO" id="GO:0004222">
    <property type="term" value="F:metalloendopeptidase activity"/>
    <property type="evidence" value="ECO:0007669"/>
    <property type="project" value="UniProtKB-UniRule"/>
</dbReference>
<keyword evidence="12" id="KW-0325">Glycoprotein</keyword>
<keyword evidence="5" id="KW-0165">Cleavage on pair of basic residues</keyword>
<dbReference type="Gene3D" id="2.20.100.10">
    <property type="entry name" value="Thrombospondin type-1 (TSP1) repeat"/>
    <property type="match status" value="1"/>
</dbReference>
<dbReference type="InterPro" id="IPR034035">
    <property type="entry name" value="Astacin-like_dom"/>
</dbReference>
<evidence type="ECO:0000259" key="17">
    <source>
        <dbReference type="PROSITE" id="PS01180"/>
    </source>
</evidence>
<dbReference type="InterPro" id="IPR000884">
    <property type="entry name" value="TSP1_rpt"/>
</dbReference>
<dbReference type="Proteomes" id="UP000031036">
    <property type="component" value="Unassembled WGS sequence"/>
</dbReference>
<dbReference type="OrthoDB" id="431034at2759"/>
<dbReference type="InterPro" id="IPR000859">
    <property type="entry name" value="CUB_dom"/>
</dbReference>
<evidence type="ECO:0000256" key="16">
    <source>
        <dbReference type="RuleBase" id="RU361183"/>
    </source>
</evidence>
<reference evidence="19 20" key="1">
    <citation type="submission" date="2014-11" db="EMBL/GenBank/DDBJ databases">
        <title>Genetic blueprint of the zoonotic pathogen Toxocara canis.</title>
        <authorList>
            <person name="Zhu X.-Q."/>
            <person name="Korhonen P.K."/>
            <person name="Cai H."/>
            <person name="Young N.D."/>
            <person name="Nejsum P."/>
            <person name="von Samson-Himmelstjerna G."/>
            <person name="Boag P.R."/>
            <person name="Tan P."/>
            <person name="Li Q."/>
            <person name="Min J."/>
            <person name="Yang Y."/>
            <person name="Wang X."/>
            <person name="Fang X."/>
            <person name="Hall R.S."/>
            <person name="Hofmann A."/>
            <person name="Sternberg P.W."/>
            <person name="Jex A.R."/>
            <person name="Gasser R.B."/>
        </authorList>
    </citation>
    <scope>NUCLEOTIDE SEQUENCE [LARGE SCALE GENOMIC DNA]</scope>
    <source>
        <strain evidence="19">PN_DK_2014</strain>
    </source>
</reference>
<comment type="cofactor">
    <cofactor evidence="15 16">
        <name>Zn(2+)</name>
        <dbReference type="ChEBI" id="CHEBI:29105"/>
    </cofactor>
    <text evidence="15 16">Binds 1 zinc ion per subunit.</text>
</comment>
<keyword evidence="8 15" id="KW-0378">Hydrolase</keyword>
<dbReference type="InterPro" id="IPR001506">
    <property type="entry name" value="Peptidase_M12A"/>
</dbReference>
<feature type="active site" evidence="15">
    <location>
        <position position="159"/>
    </location>
</feature>
<evidence type="ECO:0000256" key="10">
    <source>
        <dbReference type="ARBA" id="ARBA00023049"/>
    </source>
</evidence>
<gene>
    <name evidence="19" type="primary">dpy-31</name>
    <name evidence="19" type="ORF">Tcan_15415</name>
</gene>
<dbReference type="PANTHER" id="PTHR10127">
    <property type="entry name" value="DISCOIDIN, CUB, EGF, LAMININ , AND ZINC METALLOPROTEASE DOMAIN CONTAINING"/>
    <property type="match status" value="1"/>
</dbReference>
<evidence type="ECO:0000256" key="6">
    <source>
        <dbReference type="ARBA" id="ARBA00022723"/>
    </source>
</evidence>
<proteinExistence type="predicted"/>
<dbReference type="PRINTS" id="PR00480">
    <property type="entry name" value="ASTACIN"/>
</dbReference>
<feature type="domain" description="Peptidase M12A" evidence="18">
    <location>
        <begin position="63"/>
        <end position="262"/>
    </location>
</feature>
<feature type="disulfide bond" evidence="15">
    <location>
        <begin position="106"/>
        <end position="261"/>
    </location>
</feature>
<dbReference type="InterPro" id="IPR006026">
    <property type="entry name" value="Peptidase_Metallo"/>
</dbReference>
<dbReference type="OMA" id="GMRYCCY"/>
<dbReference type="CDD" id="cd04280">
    <property type="entry name" value="ZnMc_astacin_like"/>
    <property type="match status" value="1"/>
</dbReference>
<dbReference type="InterPro" id="IPR024079">
    <property type="entry name" value="MetalloPept_cat_dom_sf"/>
</dbReference>
<keyword evidence="2 13" id="KW-0964">Secreted</keyword>
<evidence type="ECO:0000256" key="2">
    <source>
        <dbReference type="ARBA" id="ARBA00022525"/>
    </source>
</evidence>
<dbReference type="SUPFAM" id="SSF55486">
    <property type="entry name" value="Metalloproteases ('zincins'), catalytic domain"/>
    <property type="match status" value="1"/>
</dbReference>
<evidence type="ECO:0000256" key="8">
    <source>
        <dbReference type="ARBA" id="ARBA00022801"/>
    </source>
</evidence>
<dbReference type="STRING" id="6265.A0A0B2VU28"/>
<keyword evidence="9 15" id="KW-0862">Zinc</keyword>
<dbReference type="PROSITE" id="PS51864">
    <property type="entry name" value="ASTACIN"/>
    <property type="match status" value="1"/>
</dbReference>
<dbReference type="PROSITE" id="PS50092">
    <property type="entry name" value="TSP1"/>
    <property type="match status" value="1"/>
</dbReference>
<dbReference type="PROSITE" id="PS01180">
    <property type="entry name" value="CUB"/>
    <property type="match status" value="2"/>
</dbReference>
<dbReference type="Gene3D" id="3.40.390.10">
    <property type="entry name" value="Collagenase (Catalytic Domain)"/>
    <property type="match status" value="1"/>
</dbReference>
<dbReference type="Pfam" id="PF01400">
    <property type="entry name" value="Astacin"/>
    <property type="match status" value="1"/>
</dbReference>
<dbReference type="GO" id="GO:0008270">
    <property type="term" value="F:zinc ion binding"/>
    <property type="evidence" value="ECO:0007669"/>
    <property type="project" value="UniProtKB-UniRule"/>
</dbReference>
<feature type="binding site" evidence="15">
    <location>
        <position position="162"/>
    </location>
    <ligand>
        <name>Zn(2+)</name>
        <dbReference type="ChEBI" id="CHEBI:29105"/>
        <note>catalytic</note>
    </ligand>
</feature>
<accession>A0A0B2VU28</accession>
<comment type="subcellular location">
    <subcellularLocation>
        <location evidence="1 13">Secreted</location>
    </subcellularLocation>
</comment>
<evidence type="ECO:0000256" key="3">
    <source>
        <dbReference type="ARBA" id="ARBA00022536"/>
    </source>
</evidence>
<evidence type="ECO:0000256" key="12">
    <source>
        <dbReference type="ARBA" id="ARBA00023180"/>
    </source>
</evidence>
<dbReference type="GO" id="GO:0006508">
    <property type="term" value="P:proteolysis"/>
    <property type="evidence" value="ECO:0007669"/>
    <property type="project" value="UniProtKB-KW"/>
</dbReference>
<comment type="caution">
    <text evidence="19">The sequence shown here is derived from an EMBL/GenBank/DDBJ whole genome shotgun (WGS) entry which is preliminary data.</text>
</comment>
<keyword evidence="20" id="KW-1185">Reference proteome</keyword>
<dbReference type="GO" id="GO:0018996">
    <property type="term" value="P:molting cycle, collagen and cuticulin-based cuticle"/>
    <property type="evidence" value="ECO:0007669"/>
    <property type="project" value="InterPro"/>
</dbReference>
<dbReference type="Pfam" id="PF00090">
    <property type="entry name" value="TSP_1"/>
    <property type="match status" value="1"/>
</dbReference>
<evidence type="ECO:0000256" key="4">
    <source>
        <dbReference type="ARBA" id="ARBA00022670"/>
    </source>
</evidence>
<keyword evidence="7" id="KW-0732">Signal</keyword>
<dbReference type="EMBL" id="JPKZ01000896">
    <property type="protein sequence ID" value="KHN84842.1"/>
    <property type="molecule type" value="Genomic_DNA"/>
</dbReference>
<name>A0A0B2VU28_TOXCA</name>
<dbReference type="Gene3D" id="2.60.120.290">
    <property type="entry name" value="Spermadhesin, CUB domain"/>
    <property type="match status" value="2"/>
</dbReference>
<dbReference type="SUPFAM" id="SSF82895">
    <property type="entry name" value="TSP-1 type 1 repeat"/>
    <property type="match status" value="1"/>
</dbReference>
<dbReference type="InterPro" id="IPR036383">
    <property type="entry name" value="TSP1_rpt_sf"/>
</dbReference>
<feature type="binding site" evidence="15">
    <location>
        <position position="168"/>
    </location>
    <ligand>
        <name>Zn(2+)</name>
        <dbReference type="ChEBI" id="CHEBI:29105"/>
        <note>catalytic</note>
    </ligand>
</feature>
<evidence type="ECO:0000256" key="13">
    <source>
        <dbReference type="PIRNR" id="PIRNR036365"/>
    </source>
</evidence>
<dbReference type="PROSITE" id="PS00022">
    <property type="entry name" value="EGF_1"/>
    <property type="match status" value="1"/>
</dbReference>
<dbReference type="SMART" id="SM00235">
    <property type="entry name" value="ZnMc"/>
    <property type="match status" value="1"/>
</dbReference>
<evidence type="ECO:0000256" key="5">
    <source>
        <dbReference type="ARBA" id="ARBA00022685"/>
    </source>
</evidence>
<dbReference type="InterPro" id="IPR000742">
    <property type="entry name" value="EGF"/>
</dbReference>